<accession>A0A7E6EJN5</accession>
<dbReference type="KEGG" id="osn:115230410"/>
<dbReference type="PROSITE" id="PS50234">
    <property type="entry name" value="VWFA"/>
    <property type="match status" value="1"/>
</dbReference>
<proteinExistence type="predicted"/>
<dbReference type="InterPro" id="IPR036465">
    <property type="entry name" value="vWFA_dom_sf"/>
</dbReference>
<feature type="domain" description="VIT" evidence="2">
    <location>
        <begin position="3"/>
        <end position="133"/>
    </location>
</feature>
<feature type="domain" description="VWFA" evidence="1">
    <location>
        <begin position="269"/>
        <end position="448"/>
    </location>
</feature>
<dbReference type="PANTHER" id="PTHR45737:SF6">
    <property type="entry name" value="VON WILLEBRAND FACTOR A DOMAIN-CONTAINING PROTEIN 5A"/>
    <property type="match status" value="1"/>
</dbReference>
<dbReference type="PANTHER" id="PTHR45737">
    <property type="entry name" value="VON WILLEBRAND FACTOR A DOMAIN-CONTAINING PROTEIN 5A"/>
    <property type="match status" value="1"/>
</dbReference>
<reference evidence="4" key="1">
    <citation type="submission" date="2025-08" db="UniProtKB">
        <authorList>
            <consortium name="RefSeq"/>
        </authorList>
    </citation>
    <scope>IDENTIFICATION</scope>
</reference>
<dbReference type="SMART" id="SM00609">
    <property type="entry name" value="VIT"/>
    <property type="match status" value="1"/>
</dbReference>
<dbReference type="RefSeq" id="XP_036355543.1">
    <property type="nucleotide sequence ID" value="XM_036499650.1"/>
</dbReference>
<gene>
    <name evidence="4" type="primary">LOC115230410</name>
</gene>
<dbReference type="PROSITE" id="PS51468">
    <property type="entry name" value="VIT"/>
    <property type="match status" value="1"/>
</dbReference>
<dbReference type="Gene3D" id="3.40.50.410">
    <property type="entry name" value="von Willebrand factor, type A domain"/>
    <property type="match status" value="1"/>
</dbReference>
<dbReference type="Pfam" id="PF13768">
    <property type="entry name" value="VWA_3"/>
    <property type="match status" value="1"/>
</dbReference>
<sequence length="716" mass="81559">MAQVIVFGIICEKKTDVSLLYATHNVSINGFTAHVNIEAEYINESQHNTEAKFVFPVEEDSAVYRFEAKIGDVHLIAKSKDKDVAQKEYKEAVEKGMSAILLRETSTSGDIFEYNLGNIPPKQKISLQICLVSELSCEADGAVKFYMPFVLNPRYGIIPKDERYQNAPKPREFSFNATIKWKSQIKDVKSEHPIKMEYQENKCHATVRLTEKLNFERDILFLVYYEDVEKPQVIMEKGDGNAREMLSKDIMMINLFPKLPQVKALPRNDYIFIIDHSGSMSGEKMEAAKDTLLLFLKSLPLGCSFNLVAFNNYLEVLFKDGSREYNEDSLNEALKFHNNLYAAGGTEMLSAIKSLSAKQSSHGFYRQVFLMTDGEVYNTNEIIQSVKSQAYNTRYFTIGIGSGASTELVKGIARAGRGQAEFVMTNDNLKAKVMRLLKLSMQPFVSSVRISAKDAESNKELSYITVPENIPCIFTEESLIIYLVFEKTESTCQRVRLNLSGKVGESDFSLDFETNVIKNQCDEEMQIHRLCVRRKIQELELKEELGQGDNTKSEIIDLATLANLVSRYTSFIGAEKSYKVNVTARETMSKTFDAEKFQEPSKIDKTKFNFESKDRLKSLLLLQNFSGYWELNEFLATVLKESLDHLKQRKPAVNDNLWATSLAVVFLTEKLTSQKSEWDLIVAKAIRWLKLQDTQVISLDQIMTEASRILKTKIYS</sequence>
<keyword evidence="3" id="KW-1185">Reference proteome</keyword>
<evidence type="ECO:0000313" key="3">
    <source>
        <dbReference type="Proteomes" id="UP000515154"/>
    </source>
</evidence>
<dbReference type="SMART" id="SM00327">
    <property type="entry name" value="VWA"/>
    <property type="match status" value="1"/>
</dbReference>
<evidence type="ECO:0000313" key="4">
    <source>
        <dbReference type="RefSeq" id="XP_036355543.1"/>
    </source>
</evidence>
<dbReference type="Pfam" id="PF08487">
    <property type="entry name" value="VIT"/>
    <property type="match status" value="1"/>
</dbReference>
<dbReference type="InterPro" id="IPR002035">
    <property type="entry name" value="VWF_A"/>
</dbReference>
<dbReference type="InterPro" id="IPR013694">
    <property type="entry name" value="VIT"/>
</dbReference>
<dbReference type="Proteomes" id="UP000515154">
    <property type="component" value="Unplaced"/>
</dbReference>
<dbReference type="AlphaFoldDB" id="A0A7E6EJN5"/>
<evidence type="ECO:0000259" key="2">
    <source>
        <dbReference type="PROSITE" id="PS51468"/>
    </source>
</evidence>
<protein>
    <submittedName>
        <fullName evidence="4">von Willebrand factor A domain-containing protein 5A-like</fullName>
    </submittedName>
</protein>
<name>A0A7E6EJN5_9MOLL</name>
<dbReference type="SUPFAM" id="SSF53300">
    <property type="entry name" value="vWA-like"/>
    <property type="match status" value="1"/>
</dbReference>
<evidence type="ECO:0000259" key="1">
    <source>
        <dbReference type="PROSITE" id="PS50234"/>
    </source>
</evidence>
<organism evidence="3 4">
    <name type="scientific">Octopus sinensis</name>
    <name type="common">East Asian common octopus</name>
    <dbReference type="NCBI Taxonomy" id="2607531"/>
    <lineage>
        <taxon>Eukaryota</taxon>
        <taxon>Metazoa</taxon>
        <taxon>Spiralia</taxon>
        <taxon>Lophotrochozoa</taxon>
        <taxon>Mollusca</taxon>
        <taxon>Cephalopoda</taxon>
        <taxon>Coleoidea</taxon>
        <taxon>Octopodiformes</taxon>
        <taxon>Octopoda</taxon>
        <taxon>Incirrata</taxon>
        <taxon>Octopodidae</taxon>
        <taxon>Octopus</taxon>
    </lineage>
</organism>